<sequence>LDGELPLSALPEELLKTPQTNSTIKPSDKTFEIARSGAQKKRLPFVKTPNDAEVNSPISAPMVSPVPNQETLATSLPASNLNTTSSVTKASGQIESTPQDSLGELPKKLAPLATSVNPDSHSTEVELSACDESLTFDQSYSGIEKSNQSSLAMGHSFLASKVRPFCSAERLGGVSRLNSLSISASSGPTRSSALHHTGKKSRANSTLNNSRSGTGLSTERSQSALALKEQILAEKQRIYRERLKENAERLRAFQEAKQREREAQKRANEERRLAVKNKAQQMAEMQRTIAENKQRLEKARAQAEAAKQKTAPMPKSAQPQPAVPRLTPNATQSSMRLQVVKLPSSTVLKPIQDSHPHAATMHTSQNAPKVIGTNVEPVRQQPIAHTTQNTLVHKSHGQTVVQATLTSTVHPEPVVPNLDTSAINEPFDMSQLKSDSDSDEDQPARKIPGWSRKDNRNLLETLRLIHSGQLKWPSEFASATQMTFDLDEVFNGYKFQHKPRTSSGIWNTPSGQCSREH</sequence>
<dbReference type="AlphaFoldDB" id="A0A183AY77"/>
<evidence type="ECO:0000256" key="3">
    <source>
        <dbReference type="SAM" id="MobiDB-lite"/>
    </source>
</evidence>
<feature type="compositionally biased region" description="Polar residues" evidence="3">
    <location>
        <begin position="203"/>
        <end position="222"/>
    </location>
</feature>
<feature type="region of interest" description="Disordered" evidence="3">
    <location>
        <begin position="1"/>
        <end position="102"/>
    </location>
</feature>
<organism evidence="4">
    <name type="scientific">Echinostoma caproni</name>
    <dbReference type="NCBI Taxonomy" id="27848"/>
    <lineage>
        <taxon>Eukaryota</taxon>
        <taxon>Metazoa</taxon>
        <taxon>Spiralia</taxon>
        <taxon>Lophotrochozoa</taxon>
        <taxon>Platyhelminthes</taxon>
        <taxon>Trematoda</taxon>
        <taxon>Digenea</taxon>
        <taxon>Plagiorchiida</taxon>
        <taxon>Echinostomata</taxon>
        <taxon>Echinostomatoidea</taxon>
        <taxon>Echinostomatidae</taxon>
        <taxon>Echinostoma</taxon>
    </lineage>
</organism>
<evidence type="ECO:0000256" key="1">
    <source>
        <dbReference type="ARBA" id="ARBA00004496"/>
    </source>
</evidence>
<feature type="region of interest" description="Disordered" evidence="3">
    <location>
        <begin position="255"/>
        <end position="276"/>
    </location>
</feature>
<dbReference type="PANTHER" id="PTHR13142:SF1">
    <property type="entry name" value="INNER CENTROMERE PROTEIN"/>
    <property type="match status" value="1"/>
</dbReference>
<dbReference type="CDD" id="cd06503">
    <property type="entry name" value="ATP-synt_Fo_b"/>
    <property type="match status" value="1"/>
</dbReference>
<feature type="compositionally biased region" description="Basic and acidic residues" evidence="3">
    <location>
        <begin position="255"/>
        <end position="273"/>
    </location>
</feature>
<protein>
    <submittedName>
        <fullName evidence="4">INCENP_ARK-bind domain-containing protein</fullName>
    </submittedName>
</protein>
<feature type="region of interest" description="Disordered" evidence="3">
    <location>
        <begin position="182"/>
        <end position="222"/>
    </location>
</feature>
<keyword evidence="2" id="KW-0963">Cytoplasm</keyword>
<accession>A0A183AY77</accession>
<feature type="compositionally biased region" description="Low complexity" evidence="3">
    <location>
        <begin position="1"/>
        <end position="12"/>
    </location>
</feature>
<feature type="region of interest" description="Disordered" evidence="3">
    <location>
        <begin position="305"/>
        <end position="328"/>
    </location>
</feature>
<feature type="compositionally biased region" description="Polar residues" evidence="3">
    <location>
        <begin position="66"/>
        <end position="100"/>
    </location>
</feature>
<name>A0A183AY77_9TREM</name>
<feature type="region of interest" description="Disordered" evidence="3">
    <location>
        <begin position="429"/>
        <end position="452"/>
    </location>
</feature>
<evidence type="ECO:0000313" key="4">
    <source>
        <dbReference type="WBParaSite" id="ECPE_0001194701-mRNA-1"/>
    </source>
</evidence>
<dbReference type="GO" id="GO:0005737">
    <property type="term" value="C:cytoplasm"/>
    <property type="evidence" value="ECO:0007669"/>
    <property type="project" value="UniProtKB-SubCell"/>
</dbReference>
<reference evidence="4" key="1">
    <citation type="submission" date="2016-06" db="UniProtKB">
        <authorList>
            <consortium name="WormBaseParasite"/>
        </authorList>
    </citation>
    <scope>IDENTIFICATION</scope>
</reference>
<proteinExistence type="predicted"/>
<dbReference type="PANTHER" id="PTHR13142">
    <property type="entry name" value="INNER CENTROMERE PROTEIN"/>
    <property type="match status" value="1"/>
</dbReference>
<evidence type="ECO:0000256" key="2">
    <source>
        <dbReference type="ARBA" id="ARBA00022490"/>
    </source>
</evidence>
<dbReference type="WBParaSite" id="ECPE_0001194701-mRNA-1">
    <property type="protein sequence ID" value="ECPE_0001194701-mRNA-1"/>
    <property type="gene ID" value="ECPE_0001194701"/>
</dbReference>
<comment type="subcellular location">
    <subcellularLocation>
        <location evidence="1">Cytoplasm</location>
    </subcellularLocation>
</comment>